<dbReference type="AlphaFoldDB" id="A0A0E0BL06"/>
<reference evidence="2" key="2">
    <citation type="submission" date="2018-05" db="EMBL/GenBank/DDBJ databases">
        <title>OgluRS3 (Oryza glumaepatula Reference Sequence Version 3).</title>
        <authorList>
            <person name="Zhang J."/>
            <person name="Kudrna D."/>
            <person name="Lee S."/>
            <person name="Talag J."/>
            <person name="Welchert J."/>
            <person name="Wing R.A."/>
        </authorList>
    </citation>
    <scope>NUCLEOTIDE SEQUENCE [LARGE SCALE GENOMIC DNA]</scope>
</reference>
<feature type="region of interest" description="Disordered" evidence="1">
    <location>
        <begin position="99"/>
        <end position="136"/>
    </location>
</feature>
<proteinExistence type="predicted"/>
<keyword evidence="3" id="KW-1185">Reference proteome</keyword>
<reference evidence="2" key="1">
    <citation type="submission" date="2015-04" db="UniProtKB">
        <authorList>
            <consortium name="EnsemblPlants"/>
        </authorList>
    </citation>
    <scope>IDENTIFICATION</scope>
</reference>
<dbReference type="Proteomes" id="UP000026961">
    <property type="component" value="Chromosome 11"/>
</dbReference>
<accession>A0A0E0BL06</accession>
<sequence>MGEERKNGGRRETHMGPTCQRGHVSFLHLSLSSPFLISLFSFFAIRPAAGVGAAGARRERWRRPRRWLRRERKRGRRPVANGVDGTAWALKRWRGRTPLHHVGRGENDDGGSGWQHTRGRLAQQPAESIFGGGEEDMGERFPMLALLRMEPSVGRLTPEDFDPAVWARQRVVLVVAAVRASLHHPSHALRPGPKSFEASFPHLRLQGGDREKTWMRRKGSGQWSEEEEVAHIAAAAVLVHASQAGLRAGAITAVAFEEDSGRIYFRRAADDGGGGEDADAGAGETGRSAAAARWLCYARRVPHNEVFLL</sequence>
<evidence type="ECO:0000256" key="1">
    <source>
        <dbReference type="SAM" id="MobiDB-lite"/>
    </source>
</evidence>
<organism evidence="2">
    <name type="scientific">Oryza glumipatula</name>
    <dbReference type="NCBI Taxonomy" id="40148"/>
    <lineage>
        <taxon>Eukaryota</taxon>
        <taxon>Viridiplantae</taxon>
        <taxon>Streptophyta</taxon>
        <taxon>Embryophyta</taxon>
        <taxon>Tracheophyta</taxon>
        <taxon>Spermatophyta</taxon>
        <taxon>Magnoliopsida</taxon>
        <taxon>Liliopsida</taxon>
        <taxon>Poales</taxon>
        <taxon>Poaceae</taxon>
        <taxon>BOP clade</taxon>
        <taxon>Oryzoideae</taxon>
        <taxon>Oryzeae</taxon>
        <taxon>Oryzinae</taxon>
        <taxon>Oryza</taxon>
    </lineage>
</organism>
<evidence type="ECO:0000313" key="3">
    <source>
        <dbReference type="Proteomes" id="UP000026961"/>
    </source>
</evidence>
<protein>
    <submittedName>
        <fullName evidence="2">Uncharacterized protein</fullName>
    </submittedName>
</protein>
<name>A0A0E0BL06_9ORYZ</name>
<dbReference type="EnsemblPlants" id="OGLUM11G18620.1">
    <property type="protein sequence ID" value="OGLUM11G18620.1"/>
    <property type="gene ID" value="OGLUM11G18620"/>
</dbReference>
<evidence type="ECO:0000313" key="2">
    <source>
        <dbReference type="EnsemblPlants" id="OGLUM11G18620.1"/>
    </source>
</evidence>
<dbReference type="HOGENOM" id="CLU_901311_0_0_1"/>
<dbReference type="STRING" id="40148.A0A0E0BL06"/>
<dbReference type="Gramene" id="OGLUM11G18620.1">
    <property type="protein sequence ID" value="OGLUM11G18620.1"/>
    <property type="gene ID" value="OGLUM11G18620"/>
</dbReference>